<accession>A0AA37WZH6</accession>
<comment type="similarity">
    <text evidence="1">Belongs to the short-chain dehydrogenases/reductases (SDR) family.</text>
</comment>
<dbReference type="SUPFAM" id="SSF51735">
    <property type="entry name" value="NAD(P)-binding Rossmann-fold domains"/>
    <property type="match status" value="1"/>
</dbReference>
<dbReference type="AlphaFoldDB" id="A0AA37WZH6"/>
<dbReference type="Pfam" id="PF13561">
    <property type="entry name" value="adh_short_C2"/>
    <property type="match status" value="1"/>
</dbReference>
<dbReference type="PANTHER" id="PTHR42879:SF6">
    <property type="entry name" value="NADPH-DEPENDENT REDUCTASE BACG"/>
    <property type="match status" value="1"/>
</dbReference>
<gene>
    <name evidence="2" type="ORF">GCM10010873_11810</name>
</gene>
<name>A0AA37WZH6_9RHOB</name>
<keyword evidence="3" id="KW-1185">Reference proteome</keyword>
<sequence>MDLQLSGKTAVVFGGSRGLGRAIAAELVQEGVKVVIIARDADRVQRTATEIGCLGLPGDLSAPGAGTALMHQAAGLLGRMPDILVTNTGGPPTGSFAATNATAWQTGFQGLWLSAVDAIQAALPAMQANRWGRILAVTSVAAKEPQPGLVISNALRAGLLGMVNTLSREVAADGITVNALLPGYTNTDRMAELGVDNASMGPKIPAGRLGEPAEFAALAAFLASGRASYITGQAIAVDGGFLHSI</sequence>
<dbReference type="Proteomes" id="UP001157355">
    <property type="component" value="Unassembled WGS sequence"/>
</dbReference>
<organism evidence="2 3">
    <name type="scientific">Cypionkella aquatica</name>
    <dbReference type="NCBI Taxonomy" id="1756042"/>
    <lineage>
        <taxon>Bacteria</taxon>
        <taxon>Pseudomonadati</taxon>
        <taxon>Pseudomonadota</taxon>
        <taxon>Alphaproteobacteria</taxon>
        <taxon>Rhodobacterales</taxon>
        <taxon>Paracoccaceae</taxon>
        <taxon>Cypionkella</taxon>
    </lineage>
</organism>
<comment type="caution">
    <text evidence="2">The sequence shown here is derived from an EMBL/GenBank/DDBJ whole genome shotgun (WGS) entry which is preliminary data.</text>
</comment>
<proteinExistence type="inferred from homology"/>
<dbReference type="InterPro" id="IPR002347">
    <property type="entry name" value="SDR_fam"/>
</dbReference>
<evidence type="ECO:0000313" key="2">
    <source>
        <dbReference type="EMBL" id="GLS86207.1"/>
    </source>
</evidence>
<dbReference type="PRINTS" id="PR00081">
    <property type="entry name" value="GDHRDH"/>
</dbReference>
<dbReference type="PANTHER" id="PTHR42879">
    <property type="entry name" value="3-OXOACYL-(ACYL-CARRIER-PROTEIN) REDUCTASE"/>
    <property type="match status" value="1"/>
</dbReference>
<dbReference type="RefSeq" id="WP_284324408.1">
    <property type="nucleotide sequence ID" value="NZ_BSPP01000004.1"/>
</dbReference>
<evidence type="ECO:0000313" key="3">
    <source>
        <dbReference type="Proteomes" id="UP001157355"/>
    </source>
</evidence>
<evidence type="ECO:0000256" key="1">
    <source>
        <dbReference type="ARBA" id="ARBA00006484"/>
    </source>
</evidence>
<dbReference type="InterPro" id="IPR036291">
    <property type="entry name" value="NAD(P)-bd_dom_sf"/>
</dbReference>
<reference evidence="2 3" key="1">
    <citation type="journal article" date="2014" name="Int. J. Syst. Evol. Microbiol.">
        <title>Complete genome sequence of Corynebacterium casei LMG S-19264T (=DSM 44701T), isolated from a smear-ripened cheese.</title>
        <authorList>
            <consortium name="US DOE Joint Genome Institute (JGI-PGF)"/>
            <person name="Walter F."/>
            <person name="Albersmeier A."/>
            <person name="Kalinowski J."/>
            <person name="Ruckert C."/>
        </authorList>
    </citation>
    <scope>NUCLEOTIDE SEQUENCE [LARGE SCALE GENOMIC DNA]</scope>
    <source>
        <strain evidence="2 3">NBRC 111766</strain>
    </source>
</reference>
<dbReference type="EMBL" id="BSPP01000004">
    <property type="protein sequence ID" value="GLS86207.1"/>
    <property type="molecule type" value="Genomic_DNA"/>
</dbReference>
<protein>
    <submittedName>
        <fullName evidence="2">Oxidoreductase</fullName>
    </submittedName>
</protein>
<dbReference type="InterPro" id="IPR050259">
    <property type="entry name" value="SDR"/>
</dbReference>
<dbReference type="Gene3D" id="3.40.50.720">
    <property type="entry name" value="NAD(P)-binding Rossmann-like Domain"/>
    <property type="match status" value="1"/>
</dbReference>